<protein>
    <submittedName>
        <fullName evidence="2 3">Radial spoke head 14 homolog isoform X1</fullName>
    </submittedName>
</protein>
<dbReference type="Proteomes" id="UP000515140">
    <property type="component" value="Unplaced"/>
</dbReference>
<dbReference type="CTD" id="27156"/>
<dbReference type="AlphaFoldDB" id="A0A6P5L1V1"/>
<name>A0A6P5L1V1_PHACI</name>
<dbReference type="RefSeq" id="XP_020852263.1">
    <property type="nucleotide sequence ID" value="XM_020996604.1"/>
</dbReference>
<dbReference type="PANTHER" id="PTHR15599:SF1">
    <property type="entry name" value="RADIAL SPOKE HEAD 14 HOMOLOG"/>
    <property type="match status" value="1"/>
</dbReference>
<dbReference type="RefSeq" id="XP_020852265.1">
    <property type="nucleotide sequence ID" value="XM_020996606.1"/>
</dbReference>
<dbReference type="GeneID" id="110215265"/>
<dbReference type="InterPro" id="IPR042856">
    <property type="entry name" value="RSP14"/>
</dbReference>
<dbReference type="SUPFAM" id="SSF48371">
    <property type="entry name" value="ARM repeat"/>
    <property type="match status" value="1"/>
</dbReference>
<dbReference type="Gene3D" id="1.25.10.10">
    <property type="entry name" value="Leucine-rich Repeat Variant"/>
    <property type="match status" value="2"/>
</dbReference>
<dbReference type="Pfam" id="PF00514">
    <property type="entry name" value="Arm"/>
    <property type="match status" value="1"/>
</dbReference>
<proteinExistence type="predicted"/>
<keyword evidence="1" id="KW-1185">Reference proteome</keyword>
<dbReference type="InterPro" id="IPR011989">
    <property type="entry name" value="ARM-like"/>
</dbReference>
<sequence length="529" mass="58110">MASPLISQYLPPDIDPTKASIAYGRRALPKLNEELQSPDLLTRQRALMALCDLVHDPEHAYQAIGIGFLDTLKCLLKDPDSTVRQKTIEVFNTMANHSVGREGFLKHGVILALSQILDDPVLLCRRFLHQTFKNVAQVPTVLLLYSSWDPRLRSNAPLPSGRPFLSRLLLQGQWLSALWLFCQKLSEKSLWMQIGIFLWRGSPRDSCGLQGASLPPAVGFSHSASAFPPRPPLSSLRAQGFDGVLCLPAPKQRVRSHSRGPWTLGLWLPFCPPDTRRHLQGFEGSAFGTSRKGYQAKPGEGRELAACGLPGQEVPLPRLAAGAELFLGTGADAIIQKGLIPSLVNKVKDEDEEIQELILDTLYFCLRWDASPALQSKAVPILREKLSDPNENIRSKAAHALMAICMPREGKNQVWDYGVIPLLVLLLDDFSIDVKANAAGALMFAAVTTAGKYAALDAGAIPALLELLEINVVKMRLNAIKALTMLAEAPEGRRDLLPEVYRFKALISDPILAVSRAAEIATKVIEWKP</sequence>
<evidence type="ECO:0000313" key="1">
    <source>
        <dbReference type="Proteomes" id="UP000515140"/>
    </source>
</evidence>
<dbReference type="InterPro" id="IPR016024">
    <property type="entry name" value="ARM-type_fold"/>
</dbReference>
<dbReference type="KEGG" id="pcw:110215265"/>
<gene>
    <name evidence="2 3 4" type="primary">RSPH14</name>
</gene>
<evidence type="ECO:0000313" key="3">
    <source>
        <dbReference type="RefSeq" id="XP_020852264.1"/>
    </source>
</evidence>
<dbReference type="RefSeq" id="XP_020852264.1">
    <property type="nucleotide sequence ID" value="XM_020996605.1"/>
</dbReference>
<organism evidence="1 4">
    <name type="scientific">Phascolarctos cinereus</name>
    <name type="common">Koala</name>
    <dbReference type="NCBI Taxonomy" id="38626"/>
    <lineage>
        <taxon>Eukaryota</taxon>
        <taxon>Metazoa</taxon>
        <taxon>Chordata</taxon>
        <taxon>Craniata</taxon>
        <taxon>Vertebrata</taxon>
        <taxon>Euteleostomi</taxon>
        <taxon>Mammalia</taxon>
        <taxon>Metatheria</taxon>
        <taxon>Diprotodontia</taxon>
        <taxon>Phascolarctidae</taxon>
        <taxon>Phascolarctos</taxon>
    </lineage>
</organism>
<dbReference type="InterPro" id="IPR000225">
    <property type="entry name" value="Armadillo"/>
</dbReference>
<reference evidence="2 3" key="1">
    <citation type="submission" date="2025-04" db="UniProtKB">
        <authorList>
            <consortium name="RefSeq"/>
        </authorList>
    </citation>
    <scope>IDENTIFICATION</scope>
    <source>
        <tissue evidence="2 3">Spleen</tissue>
    </source>
</reference>
<dbReference type="PANTHER" id="PTHR15599">
    <property type="entry name" value="RTDR1"/>
    <property type="match status" value="1"/>
</dbReference>
<dbReference type="SMART" id="SM00185">
    <property type="entry name" value="ARM"/>
    <property type="match status" value="2"/>
</dbReference>
<evidence type="ECO:0000313" key="4">
    <source>
        <dbReference type="RefSeq" id="XP_020852265.1"/>
    </source>
</evidence>
<accession>A0A6P5L1V1</accession>
<evidence type="ECO:0000313" key="2">
    <source>
        <dbReference type="RefSeq" id="XP_020852263.1"/>
    </source>
</evidence>